<dbReference type="Pfam" id="PF06013">
    <property type="entry name" value="WXG100"/>
    <property type="match status" value="1"/>
</dbReference>
<proteinExistence type="predicted"/>
<reference evidence="1 2" key="1">
    <citation type="submission" date="2018-06" db="EMBL/GenBank/DDBJ databases">
        <authorList>
            <consortium name="Pathogen Informatics"/>
            <person name="Doyle S."/>
        </authorList>
    </citation>
    <scope>NUCLEOTIDE SEQUENCE [LARGE SCALE GENOMIC DNA]</scope>
    <source>
        <strain evidence="1 2">NCTC7807</strain>
    </source>
</reference>
<dbReference type="InterPro" id="IPR010310">
    <property type="entry name" value="T7SS_ESAT-6-like"/>
</dbReference>
<dbReference type="GeneID" id="95070779"/>
<dbReference type="InterPro" id="IPR036689">
    <property type="entry name" value="ESAT-6-like_sf"/>
</dbReference>
<evidence type="ECO:0000313" key="2">
    <source>
        <dbReference type="Proteomes" id="UP000254150"/>
    </source>
</evidence>
<dbReference type="AlphaFoldDB" id="A0A380NZN7"/>
<dbReference type="SUPFAM" id="SSF140453">
    <property type="entry name" value="EsxAB dimer-like"/>
    <property type="match status" value="1"/>
</dbReference>
<dbReference type="Gene3D" id="1.10.287.1060">
    <property type="entry name" value="ESAT-6-like"/>
    <property type="match status" value="1"/>
</dbReference>
<name>A0A380NZN7_STRGR</name>
<evidence type="ECO:0000313" key="1">
    <source>
        <dbReference type="EMBL" id="SUP57166.1"/>
    </source>
</evidence>
<dbReference type="Proteomes" id="UP000254150">
    <property type="component" value="Unassembled WGS sequence"/>
</dbReference>
<protein>
    <submittedName>
        <fullName evidence="1">Uncharacterized protein conserved in bacteria</fullName>
    </submittedName>
</protein>
<dbReference type="EMBL" id="UHID01000006">
    <property type="protein sequence ID" value="SUP57166.1"/>
    <property type="molecule type" value="Genomic_DNA"/>
</dbReference>
<sequence length="86" mass="9766">MDRGADLTRLRELSKTFNRKATDLQTLIKALQSATSDSTGYWKGPKADRFRDDWQEVKPTFEKWVTTLNEAGKSAQTSADNIERAT</sequence>
<dbReference type="RefSeq" id="WP_100452148.1">
    <property type="nucleotide sequence ID" value="NZ_UHID01000006.1"/>
</dbReference>
<gene>
    <name evidence="1" type="ORF">NCTC7807_03028</name>
</gene>
<organism evidence="1 2">
    <name type="scientific">Streptomyces griseus</name>
    <dbReference type="NCBI Taxonomy" id="1911"/>
    <lineage>
        <taxon>Bacteria</taxon>
        <taxon>Bacillati</taxon>
        <taxon>Actinomycetota</taxon>
        <taxon>Actinomycetes</taxon>
        <taxon>Kitasatosporales</taxon>
        <taxon>Streptomycetaceae</taxon>
        <taxon>Streptomyces</taxon>
    </lineage>
</organism>
<accession>A0A380NZN7</accession>